<protein>
    <recommendedName>
        <fullName evidence="10">Lactate dehydrogenase</fullName>
    </recommendedName>
</protein>
<dbReference type="PANTHER" id="PTHR10996:SF178">
    <property type="entry name" value="2-HYDROXYACID DEHYDROGENASE YGL185C-RELATED"/>
    <property type="match status" value="1"/>
</dbReference>
<dbReference type="FunFam" id="3.40.50.720:FF:000213">
    <property type="entry name" value="Putative 2-hydroxyacid dehydrogenase"/>
    <property type="match status" value="1"/>
</dbReference>
<dbReference type="GO" id="GO:0030267">
    <property type="term" value="F:glyoxylate reductase (NADPH) activity"/>
    <property type="evidence" value="ECO:0007669"/>
    <property type="project" value="TreeGrafter"/>
</dbReference>
<dbReference type="PROSITE" id="PS00065">
    <property type="entry name" value="D_2_HYDROXYACID_DH_1"/>
    <property type="match status" value="1"/>
</dbReference>
<dbReference type="Proteomes" id="UP000198742">
    <property type="component" value="Unassembled WGS sequence"/>
</dbReference>
<reference evidence="9" key="1">
    <citation type="submission" date="2016-10" db="EMBL/GenBank/DDBJ databases">
        <authorList>
            <person name="Varghese N."/>
            <person name="Submissions S."/>
        </authorList>
    </citation>
    <scope>NUCLEOTIDE SEQUENCE [LARGE SCALE GENOMIC DNA]</scope>
    <source>
        <strain evidence="9">DSM 22017</strain>
    </source>
</reference>
<dbReference type="InterPro" id="IPR029752">
    <property type="entry name" value="D-isomer_DH_CS1"/>
</dbReference>
<dbReference type="EMBL" id="FNRT01000002">
    <property type="protein sequence ID" value="SEB77060.1"/>
    <property type="molecule type" value="Genomic_DNA"/>
</dbReference>
<keyword evidence="3 5" id="KW-0560">Oxidoreductase</keyword>
<evidence type="ECO:0000256" key="5">
    <source>
        <dbReference type="RuleBase" id="RU003719"/>
    </source>
</evidence>
<dbReference type="PANTHER" id="PTHR10996">
    <property type="entry name" value="2-HYDROXYACID DEHYDROGENASE-RELATED"/>
    <property type="match status" value="1"/>
</dbReference>
<dbReference type="GO" id="GO:0005829">
    <property type="term" value="C:cytosol"/>
    <property type="evidence" value="ECO:0007669"/>
    <property type="project" value="TreeGrafter"/>
</dbReference>
<dbReference type="STRING" id="402596.SAMN04489844_1024"/>
<feature type="domain" description="D-isomer specific 2-hydroxyacid dehydrogenase catalytic" evidence="6">
    <location>
        <begin position="28"/>
        <end position="327"/>
    </location>
</feature>
<comment type="similarity">
    <text evidence="1 5">Belongs to the D-isomer specific 2-hydroxyacid dehydrogenase family.</text>
</comment>
<organism evidence="8 9">
    <name type="scientific">Nocardioides exalbidus</name>
    <dbReference type="NCBI Taxonomy" id="402596"/>
    <lineage>
        <taxon>Bacteria</taxon>
        <taxon>Bacillati</taxon>
        <taxon>Actinomycetota</taxon>
        <taxon>Actinomycetes</taxon>
        <taxon>Propionibacteriales</taxon>
        <taxon>Nocardioidaceae</taxon>
        <taxon>Nocardioides</taxon>
    </lineage>
</organism>
<dbReference type="GO" id="GO:0051287">
    <property type="term" value="F:NAD binding"/>
    <property type="evidence" value="ECO:0007669"/>
    <property type="project" value="InterPro"/>
</dbReference>
<dbReference type="SUPFAM" id="SSF52283">
    <property type="entry name" value="Formate/glycerate dehydrogenase catalytic domain-like"/>
    <property type="match status" value="1"/>
</dbReference>
<dbReference type="InterPro" id="IPR006140">
    <property type="entry name" value="D-isomer_DH_NAD-bd"/>
</dbReference>
<evidence type="ECO:0000256" key="2">
    <source>
        <dbReference type="ARBA" id="ARBA00022857"/>
    </source>
</evidence>
<evidence type="ECO:0000259" key="6">
    <source>
        <dbReference type="Pfam" id="PF00389"/>
    </source>
</evidence>
<gene>
    <name evidence="8" type="ORF">SAMN04489844_1024</name>
</gene>
<dbReference type="GO" id="GO:0016618">
    <property type="term" value="F:hydroxypyruvate reductase [NAD(P)H] activity"/>
    <property type="evidence" value="ECO:0007669"/>
    <property type="project" value="TreeGrafter"/>
</dbReference>
<dbReference type="InterPro" id="IPR006139">
    <property type="entry name" value="D-isomer_2_OHA_DH_cat_dom"/>
</dbReference>
<feature type="domain" description="D-isomer specific 2-hydroxyacid dehydrogenase NAD-binding" evidence="7">
    <location>
        <begin position="123"/>
        <end position="296"/>
    </location>
</feature>
<evidence type="ECO:0000256" key="1">
    <source>
        <dbReference type="ARBA" id="ARBA00005854"/>
    </source>
</evidence>
<evidence type="ECO:0000256" key="4">
    <source>
        <dbReference type="ARBA" id="ARBA00023027"/>
    </source>
</evidence>
<sequence length="328" mass="33821">MPDGQWTMLTGRPYGPPVDGVSGSTVVMVGTLRAELVGPLQEEYDARELSQLTPEEAATVRVAVTSGVWGVRAEHLDRLPALEAIVNFGVGHDATDVAEAGRRGIVVSNTPDVLTDCVADAAVGLLIDTLRGLSAADRFVRRGDWAAGGTPPLARRVSGTRVGIVGLGRIGLAIATRLEGFGTTISYHNRSPRADVSYSYAPDVVTLAEGCDVLVLAAAGGDGSRHLVDAKVLDAIGPDGFLVNIARGSVVDEDALVAALDSGAIAGAGLDVFASEPTVPAALLERDDVVLTPHIGSATVETRQAMTELTLANVAAYLDSGKLLTPVG</sequence>
<dbReference type="InterPro" id="IPR050223">
    <property type="entry name" value="D-isomer_2-hydroxyacid_DH"/>
</dbReference>
<keyword evidence="4" id="KW-0520">NAD</keyword>
<evidence type="ECO:0008006" key="10">
    <source>
        <dbReference type="Google" id="ProtNLM"/>
    </source>
</evidence>
<name>A0A1H4M1U0_9ACTN</name>
<evidence type="ECO:0000313" key="8">
    <source>
        <dbReference type="EMBL" id="SEB77060.1"/>
    </source>
</evidence>
<dbReference type="Gene3D" id="3.40.50.720">
    <property type="entry name" value="NAD(P)-binding Rossmann-like Domain"/>
    <property type="match status" value="2"/>
</dbReference>
<evidence type="ECO:0000259" key="7">
    <source>
        <dbReference type="Pfam" id="PF02826"/>
    </source>
</evidence>
<keyword evidence="9" id="KW-1185">Reference proteome</keyword>
<accession>A0A1H4M1U0</accession>
<dbReference type="InterPro" id="IPR036291">
    <property type="entry name" value="NAD(P)-bd_dom_sf"/>
</dbReference>
<proteinExistence type="inferred from homology"/>
<dbReference type="CDD" id="cd12156">
    <property type="entry name" value="HPPR"/>
    <property type="match status" value="1"/>
</dbReference>
<dbReference type="Pfam" id="PF00389">
    <property type="entry name" value="2-Hacid_dh"/>
    <property type="match status" value="1"/>
</dbReference>
<evidence type="ECO:0000313" key="9">
    <source>
        <dbReference type="Proteomes" id="UP000198742"/>
    </source>
</evidence>
<evidence type="ECO:0000256" key="3">
    <source>
        <dbReference type="ARBA" id="ARBA00023002"/>
    </source>
</evidence>
<dbReference type="Pfam" id="PF02826">
    <property type="entry name" value="2-Hacid_dh_C"/>
    <property type="match status" value="1"/>
</dbReference>
<keyword evidence="2" id="KW-0521">NADP</keyword>
<dbReference type="AlphaFoldDB" id="A0A1H4M1U0"/>
<dbReference type="SUPFAM" id="SSF51735">
    <property type="entry name" value="NAD(P)-binding Rossmann-fold domains"/>
    <property type="match status" value="1"/>
</dbReference>